<dbReference type="Proteomes" id="UP000006718">
    <property type="component" value="Chromosome 13"/>
</dbReference>
<dbReference type="InParanoid" id="A0A5F8AKR2"/>
<reference evidence="1" key="2">
    <citation type="submission" date="2019-01" db="EMBL/GenBank/DDBJ databases">
        <authorList>
            <person name="Graves T."/>
            <person name="Eichler E.E."/>
            <person name="Wilson R.K."/>
        </authorList>
    </citation>
    <scope>NUCLEOTIDE SEQUENCE [LARGE SCALE GENOMIC DNA]</scope>
    <source>
        <strain evidence="1">17573</strain>
    </source>
</reference>
<dbReference type="PRINTS" id="PR02045">
    <property type="entry name" value="F138DOMAIN"/>
</dbReference>
<accession>A0A5F8AKR2</accession>
<dbReference type="GeneTree" id="ENSGT00940000164709"/>
<evidence type="ECO:0000313" key="1">
    <source>
        <dbReference type="Ensembl" id="ENSMMUP00000077983.1"/>
    </source>
</evidence>
<reference evidence="2" key="1">
    <citation type="journal article" date="2007" name="Science">
        <title>Evolutionary and biomedical insights from the rhesus macaque genome.</title>
        <authorList>
            <person name="Gibbs R.A."/>
            <person name="Rogers J."/>
            <person name="Katze M.G."/>
            <person name="Bumgarner R."/>
            <person name="Weinstock G.M."/>
            <person name="Mardis E.R."/>
            <person name="Remington K.A."/>
            <person name="Strausberg R.L."/>
            <person name="Venter J.C."/>
            <person name="Wilson R.K."/>
            <person name="Batzer M.A."/>
            <person name="Bustamante C.D."/>
            <person name="Eichler E.E."/>
            <person name="Hahn M.W."/>
            <person name="Hardison R.C."/>
            <person name="Makova K.D."/>
            <person name="Miller W."/>
            <person name="Milosavljevic A."/>
            <person name="Palermo R.E."/>
            <person name="Siepel A."/>
            <person name="Sikela J.M."/>
            <person name="Attaway T."/>
            <person name="Bell S."/>
            <person name="Bernard K.E."/>
            <person name="Buhay C.J."/>
            <person name="Chandrabose M.N."/>
            <person name="Dao M."/>
            <person name="Davis C."/>
            <person name="Delehaunty K.D."/>
            <person name="Ding Y."/>
            <person name="Dinh H.H."/>
            <person name="Dugan-Rocha S."/>
            <person name="Fulton L.A."/>
            <person name="Gabisi R.A."/>
            <person name="Garner T.T."/>
            <person name="Godfrey J."/>
            <person name="Hawes A.C."/>
            <person name="Hernandez J."/>
            <person name="Hines S."/>
            <person name="Holder M."/>
            <person name="Hume J."/>
            <person name="Jhangiani S.N."/>
            <person name="Joshi V."/>
            <person name="Khan Z.M."/>
            <person name="Kirkness E.F."/>
            <person name="Cree A."/>
            <person name="Fowler R.G."/>
            <person name="Lee S."/>
            <person name="Lewis L.R."/>
            <person name="Li Z."/>
            <person name="Liu Y.-S."/>
            <person name="Moore S.M."/>
            <person name="Muzny D."/>
            <person name="Nazareth L.V."/>
            <person name="Ngo D.N."/>
            <person name="Okwuonu G.O."/>
            <person name="Pai G."/>
            <person name="Parker D."/>
            <person name="Paul H.A."/>
            <person name="Pfannkoch C."/>
            <person name="Pohl C.S."/>
            <person name="Rogers Y.-H.C."/>
            <person name="Ruiz S.J."/>
            <person name="Sabo A."/>
            <person name="Santibanez J."/>
            <person name="Schneider B.W."/>
            <person name="Smith S.M."/>
            <person name="Sodergren E."/>
            <person name="Svatek A.F."/>
            <person name="Utterback T.R."/>
            <person name="Vattathil S."/>
            <person name="Warren W."/>
            <person name="White C.S."/>
            <person name="Chinwalla A.T."/>
            <person name="Feng Y."/>
            <person name="Halpern A.L."/>
            <person name="Hillier L.W."/>
            <person name="Huang X."/>
            <person name="Minx P."/>
            <person name="Nelson J.O."/>
            <person name="Pepin K.H."/>
            <person name="Qin X."/>
            <person name="Sutton G.G."/>
            <person name="Venter E."/>
            <person name="Walenz B.P."/>
            <person name="Wallis J.W."/>
            <person name="Worley K.C."/>
            <person name="Yang S.-P."/>
            <person name="Jones S.M."/>
            <person name="Marra M.A."/>
            <person name="Rocchi M."/>
            <person name="Schein J.E."/>
            <person name="Baertsch R."/>
            <person name="Clarke L."/>
            <person name="Csuros M."/>
            <person name="Glasscock J."/>
            <person name="Harris R.A."/>
            <person name="Havlak P."/>
            <person name="Jackson A.R."/>
            <person name="Jiang H."/>
            <person name="Liu Y."/>
            <person name="Messina D.N."/>
            <person name="Shen Y."/>
            <person name="Song H.X.-Z."/>
            <person name="Wylie T."/>
            <person name="Zhang L."/>
            <person name="Birney E."/>
            <person name="Han K."/>
            <person name="Konkel M.K."/>
            <person name="Lee J."/>
            <person name="Smit A.F.A."/>
            <person name="Ullmer B."/>
            <person name="Wang H."/>
            <person name="Xing J."/>
            <person name="Burhans R."/>
            <person name="Cheng Z."/>
            <person name="Karro J.E."/>
            <person name="Ma J."/>
            <person name="Raney B."/>
            <person name="She X."/>
            <person name="Cox M.J."/>
            <person name="Demuth J.P."/>
            <person name="Dumas L.J."/>
            <person name="Han S.-G."/>
            <person name="Hopkins J."/>
            <person name="Karimpour-Fard A."/>
            <person name="Kim Y.H."/>
            <person name="Pollack J.R."/>
            <person name="Vinar T."/>
            <person name="Addo-Quaye C."/>
            <person name="Degenhardt J."/>
            <person name="Denby A."/>
            <person name="Hubisz M.J."/>
            <person name="Indap A."/>
            <person name="Kosiol C."/>
            <person name="Lahn B.T."/>
            <person name="Lawson H.A."/>
            <person name="Marklein A."/>
            <person name="Nielsen R."/>
            <person name="Vallender E.J."/>
            <person name="Clark A.G."/>
            <person name="Ferguson B."/>
            <person name="Hernandez R.D."/>
            <person name="Hirani K."/>
            <person name="Kehrer-Sawatzki H."/>
            <person name="Kolb J."/>
            <person name="Patil S."/>
            <person name="Pu L.-L."/>
            <person name="Ren Y."/>
            <person name="Smith D.G."/>
            <person name="Wheeler D.A."/>
            <person name="Schenck I."/>
            <person name="Ball E.V."/>
            <person name="Chen R."/>
            <person name="Cooper D.N."/>
            <person name="Giardine B."/>
            <person name="Hsu F."/>
            <person name="Kent W.J."/>
            <person name="Lesk A."/>
            <person name="Nelson D.L."/>
            <person name="O'brien W.E."/>
            <person name="Pruefer K."/>
            <person name="Stenson P.D."/>
            <person name="Wallace J.C."/>
            <person name="Ke H."/>
            <person name="Liu X.-M."/>
            <person name="Wang P."/>
            <person name="Xiang A.P."/>
            <person name="Yang F."/>
            <person name="Barber G.P."/>
            <person name="Haussler D."/>
            <person name="Karolchik D."/>
            <person name="Kern A.D."/>
            <person name="Kuhn R.M."/>
            <person name="Smith K.E."/>
            <person name="Zwieg A.S."/>
        </authorList>
    </citation>
    <scope>NUCLEOTIDE SEQUENCE [LARGE SCALE GENOMIC DNA]</scope>
    <source>
        <strain evidence="2">17573</strain>
    </source>
</reference>
<dbReference type="Ensembl" id="ENSMMUT00000099876.1">
    <property type="protein sequence ID" value="ENSMMUP00000077983.1"/>
    <property type="gene ID" value="ENSMMUG00000060562.1"/>
</dbReference>
<dbReference type="PANTHER" id="PTHR46254:SF6">
    <property type="entry name" value="HIGH MOBILITY GROUP AT-HOOK 2"/>
    <property type="match status" value="1"/>
</dbReference>
<reference evidence="1" key="3">
    <citation type="submission" date="2025-08" db="UniProtKB">
        <authorList>
            <consortium name="Ensembl"/>
        </authorList>
    </citation>
    <scope>IDENTIFICATION</scope>
    <source>
        <strain evidence="1">17573</strain>
    </source>
</reference>
<dbReference type="PANTHER" id="PTHR46254">
    <property type="entry name" value="PROTEIN GVQW1-RELATED"/>
    <property type="match status" value="1"/>
</dbReference>
<dbReference type="VEuPathDB" id="HostDB:ENSMMUG00000060562"/>
<dbReference type="Bgee" id="ENSMMUG00000060562">
    <property type="expression patterns" value="Expressed in ileum and 12 other cell types or tissues"/>
</dbReference>
<proteinExistence type="predicted"/>
<reference evidence="1" key="4">
    <citation type="submission" date="2025-09" db="UniProtKB">
        <authorList>
            <consortium name="Ensembl"/>
        </authorList>
    </citation>
    <scope>IDENTIFICATION</scope>
    <source>
        <strain evidence="1">17573</strain>
    </source>
</reference>
<keyword evidence="2" id="KW-1185">Reference proteome</keyword>
<dbReference type="AlphaFoldDB" id="A0A5F8AKR2"/>
<organism evidence="1 2">
    <name type="scientific">Macaca mulatta</name>
    <name type="common">Rhesus macaque</name>
    <dbReference type="NCBI Taxonomy" id="9544"/>
    <lineage>
        <taxon>Eukaryota</taxon>
        <taxon>Metazoa</taxon>
        <taxon>Chordata</taxon>
        <taxon>Craniata</taxon>
        <taxon>Vertebrata</taxon>
        <taxon>Euteleostomi</taxon>
        <taxon>Mammalia</taxon>
        <taxon>Eutheria</taxon>
        <taxon>Euarchontoglires</taxon>
        <taxon>Primates</taxon>
        <taxon>Haplorrhini</taxon>
        <taxon>Catarrhini</taxon>
        <taxon>Cercopithecidae</taxon>
        <taxon>Cercopithecinae</taxon>
        <taxon>Macaca</taxon>
    </lineage>
</organism>
<protein>
    <submittedName>
        <fullName evidence="1">Uncharacterized protein</fullName>
    </submittedName>
</protein>
<name>A0A5F8AKR2_MACMU</name>
<evidence type="ECO:0000313" key="2">
    <source>
        <dbReference type="Proteomes" id="UP000006718"/>
    </source>
</evidence>
<sequence>MDLALSPRLEYNGAILAHCNFCLPQWCNLGSLQLLPPRFKKFSCLSLLRSWDYRCLPPRPANFLYFFFLLVEMGFHHVGQAVLKLPTLGYLPASAFQSAGITGVGHYAQPLNTFFLCDPQNLRKIFYDSSQNILRAC</sequence>